<dbReference type="Pfam" id="PF03732">
    <property type="entry name" value="Retrotrans_gag"/>
    <property type="match status" value="1"/>
</dbReference>
<evidence type="ECO:0000259" key="2">
    <source>
        <dbReference type="Pfam" id="PF03732"/>
    </source>
</evidence>
<evidence type="ECO:0000256" key="1">
    <source>
        <dbReference type="SAM" id="MobiDB-lite"/>
    </source>
</evidence>
<gene>
    <name evidence="3" type="ORF">PCASD_05835</name>
</gene>
<dbReference type="InterPro" id="IPR005162">
    <property type="entry name" value="Retrotrans_gag_dom"/>
</dbReference>
<dbReference type="EMBL" id="PGCI01000055">
    <property type="protein sequence ID" value="PLW44708.1"/>
    <property type="molecule type" value="Genomic_DNA"/>
</dbReference>
<feature type="domain" description="Retrotransposon gag" evidence="2">
    <location>
        <begin position="163"/>
        <end position="266"/>
    </location>
</feature>
<organism evidence="3 4">
    <name type="scientific">Puccinia coronata f. sp. avenae</name>
    <dbReference type="NCBI Taxonomy" id="200324"/>
    <lineage>
        <taxon>Eukaryota</taxon>
        <taxon>Fungi</taxon>
        <taxon>Dikarya</taxon>
        <taxon>Basidiomycota</taxon>
        <taxon>Pucciniomycotina</taxon>
        <taxon>Pucciniomycetes</taxon>
        <taxon>Pucciniales</taxon>
        <taxon>Pucciniaceae</taxon>
        <taxon>Puccinia</taxon>
    </lineage>
</organism>
<dbReference type="Proteomes" id="UP000235392">
    <property type="component" value="Unassembled WGS sequence"/>
</dbReference>
<feature type="region of interest" description="Disordered" evidence="1">
    <location>
        <begin position="54"/>
        <end position="98"/>
    </location>
</feature>
<name>A0A2N5V3Y1_9BASI</name>
<sequence>MQSFHDATVDPKGDPPPDVTGQNQSEGRVDRLEQEVLGIRGDLSQLMRMMESTFSQNAAKPESAHQHPPDPHPHQAPHQGQGNRAPFHPDPPAGFYPRMEPPRLSDVWFSGDSSQLLSFLRVICDHLRPRVSFFESDTRRIIWISRHFGYGPLSQRKSSAPSPAENWYTSLITDNARRQGSFNPYGDLDGIAFTIPSLLSVEAFLEALISVFGDRFMKENAKRALMACKQGNSTIGEYNSRFSSLVYLVEDVEDARIERYVSGLNPRIISQAMSKEWRSANTLDARMDLATEAAAQSISSGAAIARAGVNFGGPRCFFCLQRGCHKSCQSSRGWIGNLMGCHSWQRWQLSPQASKRHLSSRRRPNLSLISPITHRYGRLQYHN</sequence>
<dbReference type="AlphaFoldDB" id="A0A2N5V3Y1"/>
<evidence type="ECO:0000313" key="4">
    <source>
        <dbReference type="Proteomes" id="UP000235392"/>
    </source>
</evidence>
<feature type="compositionally biased region" description="Basic and acidic residues" evidence="1">
    <location>
        <begin position="62"/>
        <end position="73"/>
    </location>
</feature>
<reference evidence="3 4" key="1">
    <citation type="submission" date="2017-11" db="EMBL/GenBank/DDBJ databases">
        <title>De novo assembly and phasing of dikaryotic genomes from two isolates of Puccinia coronata f. sp. avenae, the causal agent of oat crown rust.</title>
        <authorList>
            <person name="Miller M.E."/>
            <person name="Zhang Y."/>
            <person name="Omidvar V."/>
            <person name="Sperschneider J."/>
            <person name="Schwessinger B."/>
            <person name="Raley C."/>
            <person name="Palmer J.M."/>
            <person name="Garnica D."/>
            <person name="Upadhyaya N."/>
            <person name="Rathjen J."/>
            <person name="Taylor J.M."/>
            <person name="Park R.F."/>
            <person name="Dodds P.N."/>
            <person name="Hirsch C.D."/>
            <person name="Kianian S.F."/>
            <person name="Figueroa M."/>
        </authorList>
    </citation>
    <scope>NUCLEOTIDE SEQUENCE [LARGE SCALE GENOMIC DNA]</scope>
    <source>
        <strain evidence="3">12SD80</strain>
    </source>
</reference>
<feature type="region of interest" description="Disordered" evidence="1">
    <location>
        <begin position="1"/>
        <end position="37"/>
    </location>
</feature>
<comment type="caution">
    <text evidence="3">The sequence shown here is derived from an EMBL/GenBank/DDBJ whole genome shotgun (WGS) entry which is preliminary data.</text>
</comment>
<protein>
    <recommendedName>
        <fullName evidence="2">Retrotransposon gag domain-containing protein</fullName>
    </recommendedName>
</protein>
<evidence type="ECO:0000313" key="3">
    <source>
        <dbReference type="EMBL" id="PLW44708.1"/>
    </source>
</evidence>
<accession>A0A2N5V3Y1</accession>
<proteinExistence type="predicted"/>